<dbReference type="EMBL" id="JBAWKB010000002">
    <property type="protein sequence ID" value="MFH6772236.1"/>
    <property type="molecule type" value="Genomic_DNA"/>
</dbReference>
<keyword evidence="3" id="KW-1185">Reference proteome</keyword>
<evidence type="ECO:0000313" key="2">
    <source>
        <dbReference type="EMBL" id="MFH6772236.1"/>
    </source>
</evidence>
<proteinExistence type="predicted"/>
<comment type="caution">
    <text evidence="2">The sequence shown here is derived from an EMBL/GenBank/DDBJ whole genome shotgun (WGS) entry which is preliminary data.</text>
</comment>
<dbReference type="RefSeq" id="WP_344741547.1">
    <property type="nucleotide sequence ID" value="NZ_BAABAY010000002.1"/>
</dbReference>
<keyword evidence="1" id="KW-0472">Membrane</keyword>
<protein>
    <submittedName>
        <fullName evidence="2">Uncharacterized protein</fullName>
    </submittedName>
</protein>
<keyword evidence="1" id="KW-0812">Transmembrane</keyword>
<evidence type="ECO:0000256" key="1">
    <source>
        <dbReference type="SAM" id="Phobius"/>
    </source>
</evidence>
<gene>
    <name evidence="2" type="ORF">V8G58_09860</name>
</gene>
<keyword evidence="1" id="KW-1133">Transmembrane helix</keyword>
<reference evidence="2 3" key="1">
    <citation type="submission" date="2024-02" db="EMBL/GenBank/DDBJ databases">
        <title>A Gaetbulibacter species isolated from tidal flats and genomic insights of their niches.</title>
        <authorList>
            <person name="Ye Y."/>
        </authorList>
    </citation>
    <scope>NUCLEOTIDE SEQUENCE [LARGE SCALE GENOMIC DNA]</scope>
    <source>
        <strain evidence="2 3">KYW382</strain>
    </source>
</reference>
<evidence type="ECO:0000313" key="3">
    <source>
        <dbReference type="Proteomes" id="UP001610100"/>
    </source>
</evidence>
<organism evidence="2 3">
    <name type="scientific">Gaetbulibacter aestuarii</name>
    <dbReference type="NCBI Taxonomy" id="1502358"/>
    <lineage>
        <taxon>Bacteria</taxon>
        <taxon>Pseudomonadati</taxon>
        <taxon>Bacteroidota</taxon>
        <taxon>Flavobacteriia</taxon>
        <taxon>Flavobacteriales</taxon>
        <taxon>Flavobacteriaceae</taxon>
        <taxon>Gaetbulibacter</taxon>
    </lineage>
</organism>
<dbReference type="Proteomes" id="UP001610100">
    <property type="component" value="Unassembled WGS sequence"/>
</dbReference>
<feature type="transmembrane region" description="Helical" evidence="1">
    <location>
        <begin position="17"/>
        <end position="37"/>
    </location>
</feature>
<sequence length="81" mass="9441">MPQSFIFSILALMTEDTIVVVLSVVVVFFAVLLLLGIRKSYLLKKENERLDEINKQIMEQAEDIETYRDFTEGHLYSNDKK</sequence>
<name>A0ABW7MZJ5_9FLAO</name>
<accession>A0ABW7MZJ5</accession>